<dbReference type="InterPro" id="IPR032721">
    <property type="entry name" value="Toxin-deaminase"/>
</dbReference>
<dbReference type="Pfam" id="PF14424">
    <property type="entry name" value="Toxin-deaminase"/>
    <property type="match status" value="1"/>
</dbReference>
<proteinExistence type="predicted"/>
<reference evidence="2" key="1">
    <citation type="submission" date="2017-10" db="EMBL/GenBank/DDBJ databases">
        <title>Draft genome sequence of the planktic cyanobacteria Tychonema bourrellyi isolated from alpine lentic freshwater.</title>
        <authorList>
            <person name="Tett A."/>
            <person name="Armanini F."/>
            <person name="Asnicar F."/>
            <person name="Boscaini A."/>
            <person name="Pasolli E."/>
            <person name="Zolfo M."/>
            <person name="Donati C."/>
            <person name="Salmaso N."/>
            <person name="Segata N."/>
        </authorList>
    </citation>
    <scope>NUCLEOTIDE SEQUENCE</scope>
    <source>
        <strain evidence="2">FEM_GT703</strain>
    </source>
</reference>
<evidence type="ECO:0000313" key="3">
    <source>
        <dbReference type="Proteomes" id="UP000226442"/>
    </source>
</evidence>
<dbReference type="EMBL" id="NXIB02000002">
    <property type="protein sequence ID" value="PHX57318.1"/>
    <property type="molecule type" value="Genomic_DNA"/>
</dbReference>
<gene>
    <name evidence="2" type="ORF">CP500_000620</name>
</gene>
<evidence type="ECO:0000313" key="2">
    <source>
        <dbReference type="EMBL" id="PHX57318.1"/>
    </source>
</evidence>
<evidence type="ECO:0008006" key="4">
    <source>
        <dbReference type="Google" id="ProtNLM"/>
    </source>
</evidence>
<dbReference type="OrthoDB" id="4038688at2"/>
<comment type="caution">
    <text evidence="2">The sequence shown here is derived from an EMBL/GenBank/DDBJ whole genome shotgun (WGS) entry which is preliminary data.</text>
</comment>
<dbReference type="RefSeq" id="WP_096829654.1">
    <property type="nucleotide sequence ID" value="NZ_NXIB02000002.1"/>
</dbReference>
<dbReference type="Gene3D" id="3.40.140.10">
    <property type="entry name" value="Cytidine Deaminase, domain 2"/>
    <property type="match status" value="1"/>
</dbReference>
<dbReference type="Proteomes" id="UP000226442">
    <property type="component" value="Unassembled WGS sequence"/>
</dbReference>
<organism evidence="2 3">
    <name type="scientific">Tychonema bourrellyi FEM_GT703</name>
    <dbReference type="NCBI Taxonomy" id="2040638"/>
    <lineage>
        <taxon>Bacteria</taxon>
        <taxon>Bacillati</taxon>
        <taxon>Cyanobacteriota</taxon>
        <taxon>Cyanophyceae</taxon>
        <taxon>Oscillatoriophycideae</taxon>
        <taxon>Oscillatoriales</taxon>
        <taxon>Microcoleaceae</taxon>
        <taxon>Tychonema</taxon>
    </lineage>
</organism>
<feature type="region of interest" description="Disordered" evidence="1">
    <location>
        <begin position="52"/>
        <end position="84"/>
    </location>
</feature>
<keyword evidence="3" id="KW-1185">Reference proteome</keyword>
<sequence>MNKEDLQAKKEDLQARAADIRSKYLKRPIGTSNVAIADVYLSNNIAFCVGATSKGGSKSPIPRPLPKSEGGQFEPSVDSRTGRSMDTDAEYKVLSAIADRLELSYDRGVKGNLYLYSELQPCESCNNVLKQFKEKFPNINIDVFWDYPYPRES</sequence>
<accession>A0A2G4F6E1</accession>
<name>A0A2G4F6E1_9CYAN</name>
<protein>
    <recommendedName>
        <fullName evidence="4">CMP/dCMP-type deaminase domain-containing protein</fullName>
    </recommendedName>
</protein>
<dbReference type="AlphaFoldDB" id="A0A2G4F6E1"/>
<evidence type="ECO:0000256" key="1">
    <source>
        <dbReference type="SAM" id="MobiDB-lite"/>
    </source>
</evidence>